<reference evidence="1 2" key="1">
    <citation type="submission" date="2018-10" db="EMBL/GenBank/DDBJ databases">
        <title>Genome Sequence of Cohnella sp.</title>
        <authorList>
            <person name="Srinivasan S."/>
            <person name="Kim M.K."/>
        </authorList>
    </citation>
    <scope>NUCLEOTIDE SEQUENCE [LARGE SCALE GENOMIC DNA]</scope>
    <source>
        <strain evidence="1 2">18JY8-7</strain>
    </source>
</reference>
<dbReference type="AlphaFoldDB" id="A0A3G3K0R5"/>
<evidence type="ECO:0000313" key="1">
    <source>
        <dbReference type="EMBL" id="AYQ74135.1"/>
    </source>
</evidence>
<name>A0A3G3K0R5_9BACL</name>
<dbReference type="KEGG" id="coh:EAV92_17135"/>
<keyword evidence="1" id="KW-0969">Cilium</keyword>
<gene>
    <name evidence="1" type="ORF">EAV92_17135</name>
</gene>
<organism evidence="1 2">
    <name type="scientific">Cohnella candidum</name>
    <dbReference type="NCBI Taxonomy" id="2674991"/>
    <lineage>
        <taxon>Bacteria</taxon>
        <taxon>Bacillati</taxon>
        <taxon>Bacillota</taxon>
        <taxon>Bacilli</taxon>
        <taxon>Bacillales</taxon>
        <taxon>Paenibacillaceae</taxon>
        <taxon>Cohnella</taxon>
    </lineage>
</organism>
<sequence>MIMDVRSISANGVGKLDVAPVQAAILSGNSQQHTQDSYPTATALLHKEKYDLTISDQAMRKAIEKANKAMEGIDRRFEYSVHEKTGETIVKVINKDNNEVIREIPNEKFLDLMAKLQELVGLNIDEKR</sequence>
<keyword evidence="1" id="KW-0282">Flagellum</keyword>
<keyword evidence="1" id="KW-0966">Cell projection</keyword>
<dbReference type="Proteomes" id="UP000269097">
    <property type="component" value="Chromosome"/>
</dbReference>
<dbReference type="PANTHER" id="PTHR37166:SF1">
    <property type="entry name" value="PROTEIN FLAG"/>
    <property type="match status" value="1"/>
</dbReference>
<dbReference type="Gene3D" id="3.30.160.170">
    <property type="entry name" value="FlaG-like"/>
    <property type="match status" value="1"/>
</dbReference>
<proteinExistence type="predicted"/>
<dbReference type="InterPro" id="IPR035924">
    <property type="entry name" value="FlaG-like_sf"/>
</dbReference>
<dbReference type="PANTHER" id="PTHR37166">
    <property type="entry name" value="PROTEIN FLAG"/>
    <property type="match status" value="1"/>
</dbReference>
<evidence type="ECO:0000313" key="2">
    <source>
        <dbReference type="Proteomes" id="UP000269097"/>
    </source>
</evidence>
<keyword evidence="2" id="KW-1185">Reference proteome</keyword>
<dbReference type="InterPro" id="IPR005186">
    <property type="entry name" value="FlaG"/>
</dbReference>
<dbReference type="Pfam" id="PF03646">
    <property type="entry name" value="FlaG"/>
    <property type="match status" value="1"/>
</dbReference>
<dbReference type="SUPFAM" id="SSF160214">
    <property type="entry name" value="FlaG-like"/>
    <property type="match status" value="1"/>
</dbReference>
<dbReference type="EMBL" id="CP033433">
    <property type="protein sequence ID" value="AYQ74135.1"/>
    <property type="molecule type" value="Genomic_DNA"/>
</dbReference>
<accession>A0A3G3K0R5</accession>
<protein>
    <submittedName>
        <fullName evidence="1">Flagellar protein FlaG</fullName>
    </submittedName>
</protein>